<feature type="region of interest" description="Disordered" evidence="1">
    <location>
        <begin position="236"/>
        <end position="318"/>
    </location>
</feature>
<evidence type="ECO:0000256" key="1">
    <source>
        <dbReference type="SAM" id="MobiDB-lite"/>
    </source>
</evidence>
<organism evidence="2 3">
    <name type="scientific">Cladonia borealis</name>
    <dbReference type="NCBI Taxonomy" id="184061"/>
    <lineage>
        <taxon>Eukaryota</taxon>
        <taxon>Fungi</taxon>
        <taxon>Dikarya</taxon>
        <taxon>Ascomycota</taxon>
        <taxon>Pezizomycotina</taxon>
        <taxon>Lecanoromycetes</taxon>
        <taxon>OSLEUM clade</taxon>
        <taxon>Lecanoromycetidae</taxon>
        <taxon>Lecanorales</taxon>
        <taxon>Lecanorineae</taxon>
        <taxon>Cladoniaceae</taxon>
        <taxon>Cladonia</taxon>
    </lineage>
</organism>
<dbReference type="Proteomes" id="UP001166286">
    <property type="component" value="Unassembled WGS sequence"/>
</dbReference>
<sequence length="318" mass="35010">MANQPTQAGPAQPAPPQVIAIPRNQRTPMNNEEDARYLQEFHRIYEHKLSKIHLQAGKGIERLAMKVTDDIDLLAFVIHESTVSRQPPLWDLLPEWDDDEDHDDCRPPGTGIATCDFQFETSSIRDQRPTQSPMTADEQLQITLAMINKVNDNTDTLAELETYNIFLKHATSLCTNAQSSTNPSSGPPKTPAVSSSTPKTNVGESINLRPADVEAANTLLSLSTAPANTTILDTLAAEPEVQKEDNDPAASKGKRRTNTKNRKRKAAVREESSCSDYPHHRHIGPDGGDPLGISDLSKGPAQVMEEMAPPAKRTRTRR</sequence>
<evidence type="ECO:0000313" key="2">
    <source>
        <dbReference type="EMBL" id="KAK0516551.1"/>
    </source>
</evidence>
<dbReference type="AlphaFoldDB" id="A0AA39UEG5"/>
<proteinExistence type="predicted"/>
<feature type="compositionally biased region" description="Polar residues" evidence="1">
    <location>
        <begin position="192"/>
        <end position="204"/>
    </location>
</feature>
<reference evidence="2" key="1">
    <citation type="submission" date="2023-03" db="EMBL/GenBank/DDBJ databases">
        <title>Complete genome of Cladonia borealis.</title>
        <authorList>
            <person name="Park H."/>
        </authorList>
    </citation>
    <scope>NUCLEOTIDE SEQUENCE</scope>
    <source>
        <strain evidence="2">ANT050790</strain>
    </source>
</reference>
<name>A0AA39UEG5_9LECA</name>
<protein>
    <submittedName>
        <fullName evidence="2">Uncharacterized protein</fullName>
    </submittedName>
</protein>
<dbReference type="EMBL" id="JAFEKC020000002">
    <property type="protein sequence ID" value="KAK0516551.1"/>
    <property type="molecule type" value="Genomic_DNA"/>
</dbReference>
<feature type="compositionally biased region" description="Basic residues" evidence="1">
    <location>
        <begin position="252"/>
        <end position="266"/>
    </location>
</feature>
<accession>A0AA39UEG5</accession>
<feature type="region of interest" description="Disordered" evidence="1">
    <location>
        <begin position="176"/>
        <end position="204"/>
    </location>
</feature>
<evidence type="ECO:0000313" key="3">
    <source>
        <dbReference type="Proteomes" id="UP001166286"/>
    </source>
</evidence>
<comment type="caution">
    <text evidence="2">The sequence shown here is derived from an EMBL/GenBank/DDBJ whole genome shotgun (WGS) entry which is preliminary data.</text>
</comment>
<keyword evidence="3" id="KW-1185">Reference proteome</keyword>
<gene>
    <name evidence="2" type="ORF">JMJ35_001154</name>
</gene>